<dbReference type="RefSeq" id="WP_133264315.1">
    <property type="nucleotide sequence ID" value="NZ_JAGYGP010000003.1"/>
</dbReference>
<reference evidence="2 3" key="1">
    <citation type="journal article" date="2019" name="Appl. Microbiol. Biotechnol.">
        <title>Uncovering carbohydrate metabolism through a genotype-phenotype association study of 56 lactic acid bacteria genomes.</title>
        <authorList>
            <person name="Buron-Moles G."/>
            <person name="Chailyan A."/>
            <person name="Dolejs I."/>
            <person name="Forster J."/>
            <person name="Miks M.H."/>
        </authorList>
    </citation>
    <scope>NUCLEOTIDE SEQUENCE [LARGE SCALE GENOMIC DNA]</scope>
    <source>
        <strain evidence="2 3">ATCC 700006</strain>
    </source>
</reference>
<evidence type="ECO:0000313" key="2">
    <source>
        <dbReference type="EMBL" id="TDG68472.1"/>
    </source>
</evidence>
<dbReference type="PROSITE" id="PS51144">
    <property type="entry name" value="ALPHA_CA_2"/>
    <property type="match status" value="1"/>
</dbReference>
<comment type="caution">
    <text evidence="2">The sequence shown here is derived from an EMBL/GenBank/DDBJ whole genome shotgun (WGS) entry which is preliminary data.</text>
</comment>
<dbReference type="PANTHER" id="PTHR18952">
    <property type="entry name" value="CARBONIC ANHYDRASE"/>
    <property type="match status" value="1"/>
</dbReference>
<dbReference type="Pfam" id="PF00194">
    <property type="entry name" value="Carb_anhydrase"/>
    <property type="match status" value="1"/>
</dbReference>
<evidence type="ECO:0000313" key="3">
    <source>
        <dbReference type="Proteomes" id="UP000295681"/>
    </source>
</evidence>
<dbReference type="EMBL" id="PUFI01000013">
    <property type="protein sequence ID" value="TDG68472.1"/>
    <property type="molecule type" value="Genomic_DNA"/>
</dbReference>
<dbReference type="CDD" id="cd03124">
    <property type="entry name" value="alpha_CA_prokaryotic_like"/>
    <property type="match status" value="1"/>
</dbReference>
<protein>
    <recommendedName>
        <fullName evidence="1">Alpha-carbonic anhydrase domain-containing protein</fullName>
    </recommendedName>
</protein>
<dbReference type="InterPro" id="IPR041891">
    <property type="entry name" value="Alpha_CA_prokaryot-like"/>
</dbReference>
<keyword evidence="3" id="KW-1185">Reference proteome</keyword>
<dbReference type="AlphaFoldDB" id="A0A4R5N908"/>
<dbReference type="InterPro" id="IPR036398">
    <property type="entry name" value="CA_dom_sf"/>
</dbReference>
<dbReference type="GO" id="GO:0008270">
    <property type="term" value="F:zinc ion binding"/>
    <property type="evidence" value="ECO:0007669"/>
    <property type="project" value="InterPro"/>
</dbReference>
<evidence type="ECO:0000259" key="1">
    <source>
        <dbReference type="PROSITE" id="PS51144"/>
    </source>
</evidence>
<dbReference type="InterPro" id="IPR023561">
    <property type="entry name" value="Carbonic_anhydrase_a-class"/>
</dbReference>
<dbReference type="SMART" id="SM01057">
    <property type="entry name" value="Carb_anhydrase"/>
    <property type="match status" value="1"/>
</dbReference>
<dbReference type="GO" id="GO:0006730">
    <property type="term" value="P:one-carbon metabolic process"/>
    <property type="evidence" value="ECO:0007669"/>
    <property type="project" value="TreeGrafter"/>
</dbReference>
<proteinExistence type="predicted"/>
<dbReference type="SUPFAM" id="SSF51069">
    <property type="entry name" value="Carbonic anhydrase"/>
    <property type="match status" value="1"/>
</dbReference>
<name>A0A4R5N908_9LACO</name>
<dbReference type="PANTHER" id="PTHR18952:SF208">
    <property type="entry name" value="CARBONIC ANHYDRASE XA-RELATED"/>
    <property type="match status" value="1"/>
</dbReference>
<dbReference type="InterPro" id="IPR001148">
    <property type="entry name" value="CA_dom"/>
</dbReference>
<gene>
    <name evidence="2" type="ORF">C5L23_000074</name>
</gene>
<dbReference type="STRING" id="907931.GCA_000165675_01775"/>
<dbReference type="Gene3D" id="3.10.200.10">
    <property type="entry name" value="Alpha carbonic anhydrase"/>
    <property type="match status" value="1"/>
</dbReference>
<sequence>MQHLDYSEQDCWIGETNWQSPIDIVANDAKKIDWQKQPLIVDFTSHDLTIGDDREIGEQFLASGQLTLGEQVYRMERLHFHDGSEHFIDGKQADLEIHFVFHNEQGATLVLAVLGTIDDASKIEGITTIFNQGIQTAHLQQWLPQPLSYYQYTGSLTTPPLGKDITWLVLANAIQVTQADWQAIHDNYPYNHRHIQPLNGRTVLYYQ</sequence>
<feature type="domain" description="Alpha-carbonic anhydrase" evidence="1">
    <location>
        <begin position="2"/>
        <end position="207"/>
    </location>
</feature>
<accession>A0A4R5N908</accession>
<dbReference type="GO" id="GO:0004089">
    <property type="term" value="F:carbonate dehydratase activity"/>
    <property type="evidence" value="ECO:0007669"/>
    <property type="project" value="InterPro"/>
</dbReference>
<organism evidence="2 3">
    <name type="scientific">Leuconostoc fallax</name>
    <dbReference type="NCBI Taxonomy" id="1251"/>
    <lineage>
        <taxon>Bacteria</taxon>
        <taxon>Bacillati</taxon>
        <taxon>Bacillota</taxon>
        <taxon>Bacilli</taxon>
        <taxon>Lactobacillales</taxon>
        <taxon>Lactobacillaceae</taxon>
        <taxon>Leuconostoc</taxon>
    </lineage>
</organism>
<dbReference type="Proteomes" id="UP000295681">
    <property type="component" value="Unassembled WGS sequence"/>
</dbReference>